<gene>
    <name evidence="4" type="ORF">GCM10012275_34740</name>
</gene>
<dbReference type="InterPro" id="IPR025736">
    <property type="entry name" value="PucR_C-HTH_dom"/>
</dbReference>
<protein>
    <recommendedName>
        <fullName evidence="6">PucR C-terminal helix-turn-helix domain-containing protein</fullName>
    </recommendedName>
</protein>
<dbReference type="Gene3D" id="1.10.10.2840">
    <property type="entry name" value="PucR C-terminal helix-turn-helix domain"/>
    <property type="match status" value="1"/>
</dbReference>
<feature type="region of interest" description="Disordered" evidence="1">
    <location>
        <begin position="1"/>
        <end position="35"/>
    </location>
</feature>
<dbReference type="Pfam" id="PF13556">
    <property type="entry name" value="HTH_30"/>
    <property type="match status" value="1"/>
</dbReference>
<name>A0A8J3CH70_9PSEU</name>
<reference evidence="4" key="2">
    <citation type="submission" date="2020-09" db="EMBL/GenBank/DDBJ databases">
        <authorList>
            <person name="Sun Q."/>
            <person name="Zhou Y."/>
        </authorList>
    </citation>
    <scope>NUCLEOTIDE SEQUENCE</scope>
    <source>
        <strain evidence="4">CGMCC 4.5737</strain>
    </source>
</reference>
<dbReference type="InterPro" id="IPR051448">
    <property type="entry name" value="CdaR-like_regulators"/>
</dbReference>
<comment type="caution">
    <text evidence="4">The sequence shown here is derived from an EMBL/GenBank/DDBJ whole genome shotgun (WGS) entry which is preliminary data.</text>
</comment>
<evidence type="ECO:0000259" key="3">
    <source>
        <dbReference type="Pfam" id="PF25906"/>
    </source>
</evidence>
<dbReference type="InterPro" id="IPR042070">
    <property type="entry name" value="PucR_C-HTH_sf"/>
</dbReference>
<dbReference type="RefSeq" id="WP_229686465.1">
    <property type="nucleotide sequence ID" value="NZ_BMMK01000015.1"/>
</dbReference>
<reference evidence="4" key="1">
    <citation type="journal article" date="2014" name="Int. J. Syst. Evol. Microbiol.">
        <title>Complete genome sequence of Corynebacterium casei LMG S-19264T (=DSM 44701T), isolated from a smear-ripened cheese.</title>
        <authorList>
            <consortium name="US DOE Joint Genome Institute (JGI-PGF)"/>
            <person name="Walter F."/>
            <person name="Albersmeier A."/>
            <person name="Kalinowski J."/>
            <person name="Ruckert C."/>
        </authorList>
    </citation>
    <scope>NUCLEOTIDE SEQUENCE</scope>
    <source>
        <strain evidence="4">CGMCC 4.5737</strain>
    </source>
</reference>
<evidence type="ECO:0000256" key="1">
    <source>
        <dbReference type="SAM" id="MobiDB-lite"/>
    </source>
</evidence>
<keyword evidence="5" id="KW-1185">Reference proteome</keyword>
<accession>A0A8J3CH70</accession>
<proteinExistence type="predicted"/>
<dbReference type="Pfam" id="PF25906">
    <property type="entry name" value="PucR-like_N"/>
    <property type="match status" value="1"/>
</dbReference>
<sequence>MTESGTRRTRTATLPEPTALDTLLPSPHASRGTPDPAHARKLWFTLPRELAALFRPWATEVKNAIIQEIRRSIPEYAGLLDGPHGAVVTNGVEQAISQFIDRLADPSAPREHCAKMFRRLGKLEVAHGRSVDTLQSAYRIGARVAWRRIAKFGQSVNLSVSTICLLAEAVFDYIDEISVLSLEGYAAAQARAAGAVERSRRRLLELILSEPPVSAPTLANVAAAARWKLPESVATVALERRVEGTELPTFDEDVLDDLEGAEPCLVVAEPNLHLLHDLQDQVPGWRAAVGPSVRLSEAPRSLRLARRALNLMHHGVITDGPVAWCCDHLSTLWLLTDEFLIHELAERTLSPLAGLTAKQRARLSETLLAWLETSGSAPEIAGRLKVHPQTVRYRLHQLEALYGARLNDPDERFRMEISLRATQLLEAMSSDTS</sequence>
<evidence type="ECO:0000259" key="2">
    <source>
        <dbReference type="Pfam" id="PF13556"/>
    </source>
</evidence>
<evidence type="ECO:0000313" key="5">
    <source>
        <dbReference type="Proteomes" id="UP000637578"/>
    </source>
</evidence>
<organism evidence="4 5">
    <name type="scientific">Longimycelium tulufanense</name>
    <dbReference type="NCBI Taxonomy" id="907463"/>
    <lineage>
        <taxon>Bacteria</taxon>
        <taxon>Bacillati</taxon>
        <taxon>Actinomycetota</taxon>
        <taxon>Actinomycetes</taxon>
        <taxon>Pseudonocardiales</taxon>
        <taxon>Pseudonocardiaceae</taxon>
        <taxon>Longimycelium</taxon>
    </lineage>
</organism>
<feature type="domain" description="PucR-like N-terminal" evidence="3">
    <location>
        <begin position="43"/>
        <end position="208"/>
    </location>
</feature>
<evidence type="ECO:0008006" key="6">
    <source>
        <dbReference type="Google" id="ProtNLM"/>
    </source>
</evidence>
<dbReference type="PANTHER" id="PTHR33744:SF1">
    <property type="entry name" value="DNA-BINDING TRANSCRIPTIONAL ACTIVATOR ADER"/>
    <property type="match status" value="1"/>
</dbReference>
<dbReference type="InterPro" id="IPR058663">
    <property type="entry name" value="PucR-like_N"/>
</dbReference>
<evidence type="ECO:0000313" key="4">
    <source>
        <dbReference type="EMBL" id="GGM60740.1"/>
    </source>
</evidence>
<dbReference type="PANTHER" id="PTHR33744">
    <property type="entry name" value="CARBOHYDRATE DIACID REGULATOR"/>
    <property type="match status" value="1"/>
</dbReference>
<dbReference type="AlphaFoldDB" id="A0A8J3CH70"/>
<dbReference type="EMBL" id="BMMK01000015">
    <property type="protein sequence ID" value="GGM60740.1"/>
    <property type="molecule type" value="Genomic_DNA"/>
</dbReference>
<dbReference type="Proteomes" id="UP000637578">
    <property type="component" value="Unassembled WGS sequence"/>
</dbReference>
<feature type="domain" description="PucR C-terminal helix-turn-helix" evidence="2">
    <location>
        <begin position="363"/>
        <end position="421"/>
    </location>
</feature>